<organism evidence="5 6">
    <name type="scientific">Chitinibacter fontanus</name>
    <dbReference type="NCBI Taxonomy" id="1737446"/>
    <lineage>
        <taxon>Bacteria</taxon>
        <taxon>Pseudomonadati</taxon>
        <taxon>Pseudomonadota</taxon>
        <taxon>Betaproteobacteria</taxon>
        <taxon>Neisseriales</taxon>
        <taxon>Chitinibacteraceae</taxon>
        <taxon>Chitinibacter</taxon>
    </lineage>
</organism>
<evidence type="ECO:0000259" key="3">
    <source>
        <dbReference type="PROSITE" id="PS50887"/>
    </source>
</evidence>
<dbReference type="PANTHER" id="PTHR33121">
    <property type="entry name" value="CYCLIC DI-GMP PHOSPHODIESTERASE PDEF"/>
    <property type="match status" value="1"/>
</dbReference>
<dbReference type="Gene3D" id="3.30.70.270">
    <property type="match status" value="1"/>
</dbReference>
<dbReference type="Gene3D" id="3.20.20.450">
    <property type="entry name" value="EAL domain"/>
    <property type="match status" value="1"/>
</dbReference>
<feature type="domain" description="GGDEF" evidence="3">
    <location>
        <begin position="428"/>
        <end position="579"/>
    </location>
</feature>
<dbReference type="Pfam" id="PF00571">
    <property type="entry name" value="CBS"/>
    <property type="match status" value="1"/>
</dbReference>
<reference evidence="5 6" key="1">
    <citation type="journal article" date="2016" name="Int. J. Syst. Evol. Microbiol.">
        <title>Chitinibacter fontanus sp. nov., isolated from a spring.</title>
        <authorList>
            <person name="Sheu S.Y."/>
            <person name="Li Y.S."/>
            <person name="Young C.C."/>
            <person name="Chen W.M."/>
        </authorList>
    </citation>
    <scope>NUCLEOTIDE SEQUENCE [LARGE SCALE GENOMIC DNA]</scope>
    <source>
        <strain evidence="5 6">STM-7</strain>
    </source>
</reference>
<dbReference type="InterPro" id="IPR000644">
    <property type="entry name" value="CBS_dom"/>
</dbReference>
<dbReference type="EMBL" id="CP058952">
    <property type="protein sequence ID" value="QLI82000.1"/>
    <property type="molecule type" value="Genomic_DNA"/>
</dbReference>
<dbReference type="KEGG" id="cfon:HZU75_10910"/>
<dbReference type="InterPro" id="IPR046342">
    <property type="entry name" value="CBS_dom_sf"/>
</dbReference>
<dbReference type="Gene3D" id="3.10.580.10">
    <property type="entry name" value="CBS-domain"/>
    <property type="match status" value="1"/>
</dbReference>
<dbReference type="CDD" id="cd04598">
    <property type="entry name" value="CBS_pair_GGDEF_EAL"/>
    <property type="match status" value="1"/>
</dbReference>
<dbReference type="InterPro" id="IPR000160">
    <property type="entry name" value="GGDEF_dom"/>
</dbReference>
<dbReference type="SUPFAM" id="SSF141868">
    <property type="entry name" value="EAL domain-like"/>
    <property type="match status" value="1"/>
</dbReference>
<dbReference type="InterPro" id="IPR001633">
    <property type="entry name" value="EAL_dom"/>
</dbReference>
<dbReference type="InterPro" id="IPR043128">
    <property type="entry name" value="Rev_trsase/Diguanyl_cyclase"/>
</dbReference>
<dbReference type="AlphaFoldDB" id="A0A7D5VB28"/>
<dbReference type="SUPFAM" id="SSF55073">
    <property type="entry name" value="Nucleotide cyclase"/>
    <property type="match status" value="1"/>
</dbReference>
<dbReference type="InterPro" id="IPR029787">
    <property type="entry name" value="Nucleotide_cyclase"/>
</dbReference>
<evidence type="ECO:0000259" key="2">
    <source>
        <dbReference type="PROSITE" id="PS50883"/>
    </source>
</evidence>
<dbReference type="SMART" id="SM00267">
    <property type="entry name" value="GGDEF"/>
    <property type="match status" value="1"/>
</dbReference>
<gene>
    <name evidence="5" type="ORF">HZU75_10910</name>
</gene>
<evidence type="ECO:0000259" key="4">
    <source>
        <dbReference type="PROSITE" id="PS51371"/>
    </source>
</evidence>
<dbReference type="Pfam" id="PF00990">
    <property type="entry name" value="GGDEF"/>
    <property type="match status" value="1"/>
</dbReference>
<evidence type="ECO:0000313" key="5">
    <source>
        <dbReference type="EMBL" id="QLI82000.1"/>
    </source>
</evidence>
<dbReference type="SUPFAM" id="SSF54631">
    <property type="entry name" value="CBS-domain pair"/>
    <property type="match status" value="1"/>
</dbReference>
<dbReference type="PROSITE" id="PS51371">
    <property type="entry name" value="CBS"/>
    <property type="match status" value="1"/>
</dbReference>
<dbReference type="CDD" id="cd01948">
    <property type="entry name" value="EAL"/>
    <property type="match status" value="1"/>
</dbReference>
<dbReference type="GO" id="GO:0071111">
    <property type="term" value="F:cyclic-guanylate-specific phosphodiesterase activity"/>
    <property type="evidence" value="ECO:0007669"/>
    <property type="project" value="InterPro"/>
</dbReference>
<dbReference type="CDD" id="cd01949">
    <property type="entry name" value="GGDEF"/>
    <property type="match status" value="1"/>
</dbReference>
<evidence type="ECO:0000313" key="6">
    <source>
        <dbReference type="Proteomes" id="UP000510822"/>
    </source>
</evidence>
<accession>A0A7D5VB28</accession>
<keyword evidence="6" id="KW-1185">Reference proteome</keyword>
<feature type="domain" description="EAL" evidence="2">
    <location>
        <begin position="7"/>
        <end position="257"/>
    </location>
</feature>
<dbReference type="InterPro" id="IPR050706">
    <property type="entry name" value="Cyclic-di-GMP_PDE-like"/>
</dbReference>
<dbReference type="PROSITE" id="PS50887">
    <property type="entry name" value="GGDEF"/>
    <property type="match status" value="1"/>
</dbReference>
<proteinExistence type="predicted"/>
<dbReference type="InterPro" id="IPR035919">
    <property type="entry name" value="EAL_sf"/>
</dbReference>
<protein>
    <submittedName>
        <fullName evidence="5">GGDEF domain-containing protein</fullName>
    </submittedName>
</protein>
<feature type="domain" description="CBS" evidence="4">
    <location>
        <begin position="270"/>
        <end position="330"/>
    </location>
</feature>
<dbReference type="RefSeq" id="WP_180306090.1">
    <property type="nucleotide sequence ID" value="NZ_CP058952.1"/>
</dbReference>
<keyword evidence="1" id="KW-0129">CBS domain</keyword>
<dbReference type="PANTHER" id="PTHR33121:SF76">
    <property type="entry name" value="SIGNALING PROTEIN"/>
    <property type="match status" value="1"/>
</dbReference>
<sequence length="602" mass="67686">MPPSSHIEQLYPQVLNIIQESKLSPLFQPIAALKEGQPYGFEGLIRGPADHPLHAPLQLFQAAERCGLLAELDIACRKIIIQAFANSGLPGHLFLNVCPTSFTQPSFRPGATLEYLKSVGLTPQRIVIELTETQAITDYGLLADAIRHYRLMGFKIALDDLGEGFSGLRLWSELRPDFVKIDKYFINGIHLDAQKRQFVRSIQQIALNTHTRVIAEGIENTAELDTVRRIGIQYAQGYLLGRPARQPATQLDIPPLERSYNAQPLHATAMSLLQEVRPLSPNDSHDDVWQRFNAQPDLNAIPVVDNERPIGLIKRNAMLELLARPFSRELYGARSCALHMDQEPLIVEQSISLTELARLMTACERRQLDDGFIITEQGCYLGIGTGREFIRTMTELQLNAARHANPLTGLPGNVPIQEAMSQLLAEQEDFTVVYADLDYFKPYNDIYGYARGDELLKCLGQLLQNHFDPACDFVGHVGGDDFILVLRSSDWQQRCEQLLAEFQQEIRHFFNPDDIAAGSYLAPNRQGELQRHPLVSLSLGAAQIIAKWYESHHEVASIASTAKSMAKRENGNALFIERRQQKPNDLHTLGRYNAKEQNQISL</sequence>
<evidence type="ECO:0000256" key="1">
    <source>
        <dbReference type="PROSITE-ProRule" id="PRU00703"/>
    </source>
</evidence>
<dbReference type="SMART" id="SM00052">
    <property type="entry name" value="EAL"/>
    <property type="match status" value="1"/>
</dbReference>
<dbReference type="NCBIfam" id="TIGR00254">
    <property type="entry name" value="GGDEF"/>
    <property type="match status" value="1"/>
</dbReference>
<dbReference type="PROSITE" id="PS50883">
    <property type="entry name" value="EAL"/>
    <property type="match status" value="1"/>
</dbReference>
<name>A0A7D5VB28_9NEIS</name>
<dbReference type="Pfam" id="PF00563">
    <property type="entry name" value="EAL"/>
    <property type="match status" value="1"/>
</dbReference>
<dbReference type="Proteomes" id="UP000510822">
    <property type="component" value="Chromosome"/>
</dbReference>